<keyword evidence="3" id="KW-0547">Nucleotide-binding</keyword>
<evidence type="ECO:0000256" key="2">
    <source>
        <dbReference type="ARBA" id="ARBA00022679"/>
    </source>
</evidence>
<dbReference type="InterPro" id="IPR010737">
    <property type="entry name" value="4-carb_acid_sugar_kinase_N"/>
</dbReference>
<evidence type="ECO:0000256" key="4">
    <source>
        <dbReference type="ARBA" id="ARBA00022777"/>
    </source>
</evidence>
<evidence type="ECO:0000313" key="9">
    <source>
        <dbReference type="EMBL" id="SEB24263.1"/>
    </source>
</evidence>
<dbReference type="GO" id="GO:0005524">
    <property type="term" value="F:ATP binding"/>
    <property type="evidence" value="ECO:0007669"/>
    <property type="project" value="UniProtKB-KW"/>
</dbReference>
<evidence type="ECO:0000313" key="10">
    <source>
        <dbReference type="Proteomes" id="UP000198638"/>
    </source>
</evidence>
<dbReference type="InterPro" id="IPR037051">
    <property type="entry name" value="4-carb_acid_sugar_kinase_N_sf"/>
</dbReference>
<dbReference type="GO" id="GO:0016301">
    <property type="term" value="F:kinase activity"/>
    <property type="evidence" value="ECO:0007669"/>
    <property type="project" value="UniProtKB-KW"/>
</dbReference>
<evidence type="ECO:0000256" key="6">
    <source>
        <dbReference type="ARBA" id="ARBA00023277"/>
    </source>
</evidence>
<dbReference type="InterPro" id="IPR042213">
    <property type="entry name" value="NBD_C_sf"/>
</dbReference>
<keyword evidence="4" id="KW-0418">Kinase</keyword>
<dbReference type="Pfam" id="PF17042">
    <property type="entry name" value="NBD_C"/>
    <property type="match status" value="1"/>
</dbReference>
<keyword evidence="6" id="KW-0119">Carbohydrate metabolism</keyword>
<organism evidence="9 10">
    <name type="scientific">Paraburkholderia sartisoli</name>
    <dbReference type="NCBI Taxonomy" id="83784"/>
    <lineage>
        <taxon>Bacteria</taxon>
        <taxon>Pseudomonadati</taxon>
        <taxon>Pseudomonadota</taxon>
        <taxon>Betaproteobacteria</taxon>
        <taxon>Burkholderiales</taxon>
        <taxon>Burkholderiaceae</taxon>
        <taxon>Paraburkholderia</taxon>
    </lineage>
</organism>
<reference evidence="10" key="1">
    <citation type="submission" date="2016-10" db="EMBL/GenBank/DDBJ databases">
        <authorList>
            <person name="Varghese N."/>
            <person name="Submissions S."/>
        </authorList>
    </citation>
    <scope>NUCLEOTIDE SEQUENCE [LARGE SCALE GENOMIC DNA]</scope>
    <source>
        <strain evidence="10">LMG 24000</strain>
    </source>
</reference>
<dbReference type="Proteomes" id="UP000198638">
    <property type="component" value="Unassembled WGS sequence"/>
</dbReference>
<accession>A0A1H4HR42</accession>
<dbReference type="OrthoDB" id="191465at2"/>
<sequence>MSSGPAYGFYGDDFTGATDTLAHLARAGFRTMLFFQPPTDAQLDAAGPLDAIGVASAARAMAPLAMKAALLPAGARFAELGVRILHYKVCSTFDSSPELGSIGAAVSTLRGFFPNPLVPVIGGQPGLQRYCAFGNLFAAGSSTAGGEAPPVFRIDRHPTMSRHPATPMQEADLRLHLQDQGLPDMGLIDWRHYISAPGHLDAQVNGRIESSCPAVLFDVLEDAHLAPIGRLLAQRSTAVPLLAVGPSSVAQAWAMATRPADSSTYVASPVDASQGPRPVGPVFVFAGSLSPATNRQIDAAHSYSRVEIDPAQVDTGSLERYLDDIVTLLRSGKNVLTFTSRTFDQASARRDDTTRACAALVRRVVTAMRPRRICIAGGDTSSFAVQALGGWGLSYVGAISEGVAMCRLHADVEELDGMEIVLKGGQMGGGDFFERLLDEGTAV</sequence>
<dbReference type="Gene3D" id="3.40.50.10840">
    <property type="entry name" value="Putative sugar-binding, N-terminal domain"/>
    <property type="match status" value="1"/>
</dbReference>
<evidence type="ECO:0000259" key="8">
    <source>
        <dbReference type="Pfam" id="PF17042"/>
    </source>
</evidence>
<keyword evidence="2" id="KW-0808">Transferase</keyword>
<dbReference type="Gene3D" id="3.40.980.20">
    <property type="entry name" value="Four-carbon acid sugar kinase, nucleotide binding domain"/>
    <property type="match status" value="1"/>
</dbReference>
<feature type="domain" description="Four-carbon acid sugar kinase N-terminal" evidence="7">
    <location>
        <begin position="8"/>
        <end position="252"/>
    </location>
</feature>
<feature type="domain" description="Four-carbon acid sugar kinase nucleotide binding" evidence="8">
    <location>
        <begin position="284"/>
        <end position="433"/>
    </location>
</feature>
<keyword evidence="5" id="KW-0067">ATP-binding</keyword>
<protein>
    <submittedName>
        <fullName evidence="9">Uncharacterized conserved protein YgbK, DUF1537 family</fullName>
    </submittedName>
</protein>
<gene>
    <name evidence="9" type="ORF">SAMN05192564_11349</name>
</gene>
<evidence type="ECO:0000256" key="1">
    <source>
        <dbReference type="ARBA" id="ARBA00005715"/>
    </source>
</evidence>
<evidence type="ECO:0000259" key="7">
    <source>
        <dbReference type="Pfam" id="PF07005"/>
    </source>
</evidence>
<proteinExistence type="inferred from homology"/>
<dbReference type="STRING" id="83784.SAMN05192564_11349"/>
<dbReference type="AlphaFoldDB" id="A0A1H4HR42"/>
<name>A0A1H4HR42_9BURK</name>
<evidence type="ECO:0000256" key="5">
    <source>
        <dbReference type="ARBA" id="ARBA00022840"/>
    </source>
</evidence>
<evidence type="ECO:0000256" key="3">
    <source>
        <dbReference type="ARBA" id="ARBA00022741"/>
    </source>
</evidence>
<dbReference type="Pfam" id="PF07005">
    <property type="entry name" value="SBD_N"/>
    <property type="match status" value="1"/>
</dbReference>
<dbReference type="RefSeq" id="WP_090537965.1">
    <property type="nucleotide sequence ID" value="NZ_FNRQ01000013.1"/>
</dbReference>
<dbReference type="EMBL" id="FNRQ01000013">
    <property type="protein sequence ID" value="SEB24263.1"/>
    <property type="molecule type" value="Genomic_DNA"/>
</dbReference>
<comment type="similarity">
    <text evidence="1">Belongs to the four-carbon acid sugar kinase family.</text>
</comment>
<keyword evidence="10" id="KW-1185">Reference proteome</keyword>
<dbReference type="SUPFAM" id="SSF142764">
    <property type="entry name" value="YgbK-like"/>
    <property type="match status" value="1"/>
</dbReference>
<dbReference type="InterPro" id="IPR031475">
    <property type="entry name" value="NBD_C"/>
</dbReference>